<dbReference type="EMBL" id="SORI01000030">
    <property type="protein sequence ID" value="TDY53593.1"/>
    <property type="molecule type" value="Genomic_DNA"/>
</dbReference>
<dbReference type="Gene3D" id="3.30.1540.10">
    <property type="entry name" value="formyl-coa transferase, domain 3"/>
    <property type="match status" value="1"/>
</dbReference>
<dbReference type="Pfam" id="PF02515">
    <property type="entry name" value="CoA_transf_3"/>
    <property type="match status" value="1"/>
</dbReference>
<dbReference type="OrthoDB" id="9797653at2"/>
<dbReference type="GO" id="GO:0008410">
    <property type="term" value="F:CoA-transferase activity"/>
    <property type="evidence" value="ECO:0007669"/>
    <property type="project" value="TreeGrafter"/>
</dbReference>
<dbReference type="InterPro" id="IPR023606">
    <property type="entry name" value="CoA-Trfase_III_dom_1_sf"/>
</dbReference>
<dbReference type="AlphaFoldDB" id="A0A4R8LYW2"/>
<name>A0A4R8LYW2_9BACT</name>
<accession>A0A4R8LYW2</accession>
<gene>
    <name evidence="2" type="ORF">C8D99_13013</name>
</gene>
<sequence length="394" mass="42779">MKPLEGLVVLDMTRVLAGPFAAMMFADMGAEVIKIERPDGGDDTRAYPPFQGGESAYFMSLNRGKKSVTLNLKHEKGKEILKSLARKSDILIENFKPGTMDKLGLGYEDLRKENPRLIYAASSGFGQTGPYSRRPAMDVIIQGMGGMMSVTGPDEHTPTKVGSSIADIFAGLFTTIGVLAAVNSRLKTGRGQLVDVAMLDCMVAVLENAVSRYLVTGDIPRPMGNKHPAISPFATLATADGVMNIAVGNDDIWHRFCGVLGMEEFENDPRFADNPGRVTNFDALKVIMEERTVRQTTEYWLSALEKSHVPCGPINDMAHVVNDPQVLARKMIVDILHPIAGATRIPGVPIKFSETPSEIEAPAPVLGEHTEKILTSYLGFSAAEFEELKKDGAV</sequence>
<organism evidence="2 3">
    <name type="scientific">Aminivibrio pyruvatiphilus</name>
    <dbReference type="NCBI Taxonomy" id="1005740"/>
    <lineage>
        <taxon>Bacteria</taxon>
        <taxon>Thermotogati</taxon>
        <taxon>Synergistota</taxon>
        <taxon>Synergistia</taxon>
        <taxon>Synergistales</taxon>
        <taxon>Aminobacteriaceae</taxon>
        <taxon>Aminivibrio</taxon>
    </lineage>
</organism>
<dbReference type="PANTHER" id="PTHR48207:SF3">
    <property type="entry name" value="SUCCINATE--HYDROXYMETHYLGLUTARATE COA-TRANSFERASE"/>
    <property type="match status" value="1"/>
</dbReference>
<dbReference type="InterPro" id="IPR044855">
    <property type="entry name" value="CoA-Trfase_III_dom3_sf"/>
</dbReference>
<dbReference type="InterPro" id="IPR050483">
    <property type="entry name" value="CoA-transferase_III_domain"/>
</dbReference>
<evidence type="ECO:0000313" key="2">
    <source>
        <dbReference type="EMBL" id="TDY53593.1"/>
    </source>
</evidence>
<protein>
    <submittedName>
        <fullName evidence="2">CoA:oxalate CoA-transferase</fullName>
    </submittedName>
</protein>
<reference evidence="2 3" key="1">
    <citation type="submission" date="2019-03" db="EMBL/GenBank/DDBJ databases">
        <title>Genomic Encyclopedia of Type Strains, Phase IV (KMG-IV): sequencing the most valuable type-strain genomes for metagenomic binning, comparative biology and taxonomic classification.</title>
        <authorList>
            <person name="Goeker M."/>
        </authorList>
    </citation>
    <scope>NUCLEOTIDE SEQUENCE [LARGE SCALE GENOMIC DNA]</scope>
    <source>
        <strain evidence="2 3">DSM 25964</strain>
    </source>
</reference>
<evidence type="ECO:0000256" key="1">
    <source>
        <dbReference type="ARBA" id="ARBA00022679"/>
    </source>
</evidence>
<dbReference type="Proteomes" id="UP000295066">
    <property type="component" value="Unassembled WGS sequence"/>
</dbReference>
<proteinExistence type="predicted"/>
<keyword evidence="1 2" id="KW-0808">Transferase</keyword>
<comment type="caution">
    <text evidence="2">The sequence shown here is derived from an EMBL/GenBank/DDBJ whole genome shotgun (WGS) entry which is preliminary data.</text>
</comment>
<dbReference type="InterPro" id="IPR003673">
    <property type="entry name" value="CoA-Trfase_fam_III"/>
</dbReference>
<evidence type="ECO:0000313" key="3">
    <source>
        <dbReference type="Proteomes" id="UP000295066"/>
    </source>
</evidence>
<dbReference type="RefSeq" id="WP_133959135.1">
    <property type="nucleotide sequence ID" value="NZ_SORI01000030.1"/>
</dbReference>
<dbReference type="Gene3D" id="3.40.50.10540">
    <property type="entry name" value="Crotonobetainyl-coa:carnitine coa-transferase, domain 1"/>
    <property type="match status" value="1"/>
</dbReference>
<dbReference type="PANTHER" id="PTHR48207">
    <property type="entry name" value="SUCCINATE--HYDROXYMETHYLGLUTARATE COA-TRANSFERASE"/>
    <property type="match status" value="1"/>
</dbReference>
<keyword evidence="3" id="KW-1185">Reference proteome</keyword>
<dbReference type="SUPFAM" id="SSF89796">
    <property type="entry name" value="CoA-transferase family III (CaiB/BaiF)"/>
    <property type="match status" value="1"/>
</dbReference>